<dbReference type="EMBL" id="JASCIQ010000043">
    <property type="protein sequence ID" value="MDI3408279.1"/>
    <property type="molecule type" value="Genomic_DNA"/>
</dbReference>
<feature type="region of interest" description="Disordered" evidence="1">
    <location>
        <begin position="1"/>
        <end position="59"/>
    </location>
</feature>
<dbReference type="InterPro" id="IPR011704">
    <property type="entry name" value="ATPase_dyneun-rel_AAA"/>
</dbReference>
<evidence type="ECO:0000313" key="3">
    <source>
        <dbReference type="EMBL" id="MDI3408279.1"/>
    </source>
</evidence>
<sequence length="350" mass="38086">MSQWPVYTGAAEPHDGIDALPPPPPWRAFDGGGDSPLDLPAEPADGSAASPDRTHRAHTYRPTEQAVQLVNAALYLRRPLLVTGPPGSGKSSLAYAVARELRLGPVLRWNITSRSTLADGLYQYDPLSRLYAAGRAAAQDLPSGGELQDHLRLGPLGTSLLPYRRPRVLLIDEIDKSDLDLPNDLLNVLEEGQYEIPELLRAARTTPEAHVMVDGSDERTPVRGGRVRCHAFPFVVLTSNGEREFPPAFLRRCVTLRLRRSDEEHLEAIVRAHLGEPDAYARTLIARFLERGNSGELATDQLLNAIYLTGAAGLSAGSRDELAEQLMPYLSRLAGGGERAAGDAQEPDAF</sequence>
<dbReference type="InterPro" id="IPR027417">
    <property type="entry name" value="P-loop_NTPase"/>
</dbReference>
<keyword evidence="4" id="KW-1185">Reference proteome</keyword>
<dbReference type="SMART" id="SM00382">
    <property type="entry name" value="AAA"/>
    <property type="match status" value="1"/>
</dbReference>
<dbReference type="RefSeq" id="WP_282546186.1">
    <property type="nucleotide sequence ID" value="NZ_JASCIQ010000043.1"/>
</dbReference>
<gene>
    <name evidence="3" type="ORF">QIS96_31230</name>
</gene>
<dbReference type="Gene3D" id="3.40.50.300">
    <property type="entry name" value="P-loop containing nucleotide triphosphate hydrolases"/>
    <property type="match status" value="1"/>
</dbReference>
<proteinExistence type="predicted"/>
<comment type="caution">
    <text evidence="3">The sequence shown here is derived from an EMBL/GenBank/DDBJ whole genome shotgun (WGS) entry which is preliminary data.</text>
</comment>
<protein>
    <submittedName>
        <fullName evidence="3">MoxR family ATPase</fullName>
    </submittedName>
</protein>
<feature type="domain" description="AAA+ ATPase" evidence="2">
    <location>
        <begin position="76"/>
        <end position="264"/>
    </location>
</feature>
<dbReference type="InterPro" id="IPR003593">
    <property type="entry name" value="AAA+_ATPase"/>
</dbReference>
<name>A0ABT6SKA0_9ACTN</name>
<accession>A0ABT6SKA0</accession>
<dbReference type="Proteomes" id="UP001223978">
    <property type="component" value="Unassembled WGS sequence"/>
</dbReference>
<evidence type="ECO:0000259" key="2">
    <source>
        <dbReference type="SMART" id="SM00382"/>
    </source>
</evidence>
<dbReference type="CDD" id="cd00009">
    <property type="entry name" value="AAA"/>
    <property type="match status" value="1"/>
</dbReference>
<evidence type="ECO:0000313" key="4">
    <source>
        <dbReference type="Proteomes" id="UP001223978"/>
    </source>
</evidence>
<organism evidence="3 4">
    <name type="scientific">Streptomyces cavernicola</name>
    <dbReference type="NCBI Taxonomy" id="3043613"/>
    <lineage>
        <taxon>Bacteria</taxon>
        <taxon>Bacillati</taxon>
        <taxon>Actinomycetota</taxon>
        <taxon>Actinomycetes</taxon>
        <taxon>Kitasatosporales</taxon>
        <taxon>Streptomycetaceae</taxon>
        <taxon>Streptomyces</taxon>
    </lineage>
</organism>
<evidence type="ECO:0000256" key="1">
    <source>
        <dbReference type="SAM" id="MobiDB-lite"/>
    </source>
</evidence>
<dbReference type="SUPFAM" id="SSF52540">
    <property type="entry name" value="P-loop containing nucleoside triphosphate hydrolases"/>
    <property type="match status" value="1"/>
</dbReference>
<dbReference type="Pfam" id="PF07728">
    <property type="entry name" value="AAA_5"/>
    <property type="match status" value="1"/>
</dbReference>
<reference evidence="3 4" key="1">
    <citation type="submission" date="2023-05" db="EMBL/GenBank/DDBJ databases">
        <title>Draft genome sequence of Streptomyces sp. B-S-A6 isolated from a cave soil in Thailand.</title>
        <authorList>
            <person name="Chamroensaksri N."/>
            <person name="Muangham S."/>
        </authorList>
    </citation>
    <scope>NUCLEOTIDE SEQUENCE [LARGE SCALE GENOMIC DNA]</scope>
    <source>
        <strain evidence="3 4">B-S-A6</strain>
    </source>
</reference>